<dbReference type="RefSeq" id="WP_207971728.1">
    <property type="nucleotide sequence ID" value="NZ_CP071795.1"/>
</dbReference>
<reference evidence="2 3" key="1">
    <citation type="submission" date="2021-03" db="EMBL/GenBank/DDBJ databases">
        <title>Complete genome of Polaribacter_sp.G4M1.</title>
        <authorList>
            <person name="Jeong S.W."/>
            <person name="Bae J.W."/>
        </authorList>
    </citation>
    <scope>NUCLEOTIDE SEQUENCE [LARGE SCALE GENOMIC DNA]</scope>
    <source>
        <strain evidence="2 3">G4M1</strain>
    </source>
</reference>
<protein>
    <submittedName>
        <fullName evidence="2">Glycosyltransferase family 2 protein</fullName>
    </submittedName>
</protein>
<dbReference type="Gene3D" id="3.90.550.10">
    <property type="entry name" value="Spore Coat Polysaccharide Biosynthesis Protein SpsA, Chain A"/>
    <property type="match status" value="1"/>
</dbReference>
<gene>
    <name evidence="2" type="ORF">JL193_16035</name>
</gene>
<dbReference type="EMBL" id="CP071795">
    <property type="protein sequence ID" value="QTD37560.1"/>
    <property type="molecule type" value="Genomic_DNA"/>
</dbReference>
<keyword evidence="3" id="KW-1185">Reference proteome</keyword>
<accession>A0ABX7SW79</accession>
<feature type="domain" description="Glycosyltransferase 2-like" evidence="1">
    <location>
        <begin position="8"/>
        <end position="127"/>
    </location>
</feature>
<dbReference type="SUPFAM" id="SSF53448">
    <property type="entry name" value="Nucleotide-diphospho-sugar transferases"/>
    <property type="match status" value="1"/>
</dbReference>
<dbReference type="Proteomes" id="UP000663935">
    <property type="component" value="Chromosome"/>
</dbReference>
<evidence type="ECO:0000313" key="3">
    <source>
        <dbReference type="Proteomes" id="UP000663935"/>
    </source>
</evidence>
<dbReference type="PANTHER" id="PTHR22916">
    <property type="entry name" value="GLYCOSYLTRANSFERASE"/>
    <property type="match status" value="1"/>
</dbReference>
<proteinExistence type="predicted"/>
<dbReference type="InterPro" id="IPR001173">
    <property type="entry name" value="Glyco_trans_2-like"/>
</dbReference>
<dbReference type="CDD" id="cd00761">
    <property type="entry name" value="Glyco_tranf_GTA_type"/>
    <property type="match status" value="1"/>
</dbReference>
<evidence type="ECO:0000313" key="2">
    <source>
        <dbReference type="EMBL" id="QTD37560.1"/>
    </source>
</evidence>
<sequence>MVKQPLISIILTTYNRVHFVEEMLSCILKQTYTNWECIIIDDNSIDNTKQVITNFIEEDNRFTFVIKPNIHKKGLPSSRNIGINKAKGDYLVFFDDDDYIHEKLLEICVKEFLNDKSISFVHYQKKPFTGVFKKESFKNSLNNNKSILEGNIYEKIVLRQLQIASCTIVWKTNLLKENQFNESLMYAEEWECYSRIFILKNLIGLKLDSILYFNRKHSNSNTGEFSNKNSIRINSYIDAHTVVSNLLVEKNKMTKLLKNFFFTQSYLLNSKKIVNSILQKNKFEIIKYQLFRIKYGVYAFLKKNKLIKQ</sequence>
<name>A0ABX7SW79_9FLAO</name>
<dbReference type="InterPro" id="IPR029044">
    <property type="entry name" value="Nucleotide-diphossugar_trans"/>
</dbReference>
<evidence type="ECO:0000259" key="1">
    <source>
        <dbReference type="Pfam" id="PF00535"/>
    </source>
</evidence>
<dbReference type="Pfam" id="PF00535">
    <property type="entry name" value="Glycos_transf_2"/>
    <property type="match status" value="1"/>
</dbReference>
<dbReference type="PANTHER" id="PTHR22916:SF3">
    <property type="entry name" value="UDP-GLCNAC:BETAGAL BETA-1,3-N-ACETYLGLUCOSAMINYLTRANSFERASE-LIKE PROTEIN 1"/>
    <property type="match status" value="1"/>
</dbReference>
<organism evidence="2 3">
    <name type="scientific">Polaribacter batillariae</name>
    <dbReference type="NCBI Taxonomy" id="2808900"/>
    <lineage>
        <taxon>Bacteria</taxon>
        <taxon>Pseudomonadati</taxon>
        <taxon>Bacteroidota</taxon>
        <taxon>Flavobacteriia</taxon>
        <taxon>Flavobacteriales</taxon>
        <taxon>Flavobacteriaceae</taxon>
    </lineage>
</organism>